<gene>
    <name evidence="1" type="ORF">EGT67_24285</name>
</gene>
<evidence type="ECO:0000313" key="2">
    <source>
        <dbReference type="Proteomes" id="UP000286208"/>
    </source>
</evidence>
<evidence type="ECO:0000313" key="1">
    <source>
        <dbReference type="EMBL" id="RVW06896.1"/>
    </source>
</evidence>
<dbReference type="AlphaFoldDB" id="A0A438B7E2"/>
<proteinExistence type="predicted"/>
<dbReference type="OrthoDB" id="4464908at2"/>
<protein>
    <submittedName>
        <fullName evidence="1">Uncharacterized protein</fullName>
    </submittedName>
</protein>
<reference evidence="1 2" key="1">
    <citation type="submission" date="2018-11" db="EMBL/GenBank/DDBJ databases">
        <title>Rhodococcus spongicola sp. nov. and Rhodococcus xishaensis sp. nov. from marine sponges.</title>
        <authorList>
            <person name="Li L."/>
            <person name="Lin H.W."/>
        </authorList>
    </citation>
    <scope>NUCLEOTIDE SEQUENCE [LARGE SCALE GENOMIC DNA]</scope>
    <source>
        <strain evidence="1 2">CCTCC AB2014297</strain>
    </source>
</reference>
<keyword evidence="2" id="KW-1185">Reference proteome</keyword>
<dbReference type="EMBL" id="RKLP01000016">
    <property type="protein sequence ID" value="RVW06896.1"/>
    <property type="molecule type" value="Genomic_DNA"/>
</dbReference>
<dbReference type="Proteomes" id="UP000286208">
    <property type="component" value="Unassembled WGS sequence"/>
</dbReference>
<sequence length="143" mass="15494">MSGGFPVLRLYRRRSGTEASHVLCCVRHPDYRGWSTDDEGAAARLLEHAVESLLAGSGVDPSTLTLIGEQQGYPVGDRLFETPAPERAMVSYAFLRSGGPWIVLGLDVEADDFWGEVSEDEDLRALDPVPPLSTVPAVVLAEL</sequence>
<comment type="caution">
    <text evidence="1">The sequence shown here is derived from an EMBL/GenBank/DDBJ whole genome shotgun (WGS) entry which is preliminary data.</text>
</comment>
<accession>A0A438B7E2</accession>
<name>A0A438B7E2_9NOCA</name>
<organism evidence="1 2">
    <name type="scientific">Prescottella agglutinans</name>
    <dbReference type="NCBI Taxonomy" id="1644129"/>
    <lineage>
        <taxon>Bacteria</taxon>
        <taxon>Bacillati</taxon>
        <taxon>Actinomycetota</taxon>
        <taxon>Actinomycetes</taxon>
        <taxon>Mycobacteriales</taxon>
        <taxon>Nocardiaceae</taxon>
        <taxon>Prescottella</taxon>
    </lineage>
</organism>